<feature type="domain" description="Survival protein SurE-like phosphatase/nucleotidase" evidence="5">
    <location>
        <begin position="70"/>
        <end position="260"/>
    </location>
</feature>
<dbReference type="PANTHER" id="PTHR30457:SF5">
    <property type="entry name" value="OS01G0709400 PROTEIN"/>
    <property type="match status" value="1"/>
</dbReference>
<evidence type="ECO:0000256" key="1">
    <source>
        <dbReference type="ARBA" id="ARBA00011062"/>
    </source>
</evidence>
<dbReference type="InterPro" id="IPR002828">
    <property type="entry name" value="SurE-like_Pase/nucleotidase"/>
</dbReference>
<keyword evidence="2" id="KW-0479">Metal-binding</keyword>
<organism evidence="6 7">
    <name type="scientific">Eleusine coracana subsp. coracana</name>
    <dbReference type="NCBI Taxonomy" id="191504"/>
    <lineage>
        <taxon>Eukaryota</taxon>
        <taxon>Viridiplantae</taxon>
        <taxon>Streptophyta</taxon>
        <taxon>Embryophyta</taxon>
        <taxon>Tracheophyta</taxon>
        <taxon>Spermatophyta</taxon>
        <taxon>Magnoliopsida</taxon>
        <taxon>Liliopsida</taxon>
        <taxon>Poales</taxon>
        <taxon>Poaceae</taxon>
        <taxon>PACMAD clade</taxon>
        <taxon>Chloridoideae</taxon>
        <taxon>Cynodonteae</taxon>
        <taxon>Eleusininae</taxon>
        <taxon>Eleusine</taxon>
    </lineage>
</organism>
<dbReference type="SUPFAM" id="SSF64167">
    <property type="entry name" value="SurE-like"/>
    <property type="match status" value="1"/>
</dbReference>
<proteinExistence type="inferred from homology"/>
<dbReference type="GO" id="GO:0008252">
    <property type="term" value="F:nucleotidase activity"/>
    <property type="evidence" value="ECO:0007669"/>
    <property type="project" value="InterPro"/>
</dbReference>
<dbReference type="InterPro" id="IPR030048">
    <property type="entry name" value="SurE"/>
</dbReference>
<feature type="region of interest" description="Disordered" evidence="4">
    <location>
        <begin position="34"/>
        <end position="63"/>
    </location>
</feature>
<feature type="compositionally biased region" description="Low complexity" evidence="4">
    <location>
        <begin position="35"/>
        <end position="59"/>
    </location>
</feature>
<dbReference type="Gene3D" id="3.40.1210.10">
    <property type="entry name" value="Survival protein SurE-like phosphatase/nucleotidase"/>
    <property type="match status" value="1"/>
</dbReference>
<dbReference type="EMBL" id="BQKI01000073">
    <property type="protein sequence ID" value="GJN17905.1"/>
    <property type="molecule type" value="Genomic_DNA"/>
</dbReference>
<evidence type="ECO:0000313" key="7">
    <source>
        <dbReference type="Proteomes" id="UP001054889"/>
    </source>
</evidence>
<evidence type="ECO:0000313" key="6">
    <source>
        <dbReference type="EMBL" id="GJN17905.1"/>
    </source>
</evidence>
<dbReference type="HAMAP" id="MF_00060">
    <property type="entry name" value="SurE"/>
    <property type="match status" value="1"/>
</dbReference>
<dbReference type="PANTHER" id="PTHR30457">
    <property type="entry name" value="5'-NUCLEOTIDASE SURE"/>
    <property type="match status" value="1"/>
</dbReference>
<reference evidence="6" key="1">
    <citation type="journal article" date="2018" name="DNA Res.">
        <title>Multiple hybrid de novo genome assembly of finger millet, an orphan allotetraploid crop.</title>
        <authorList>
            <person name="Hatakeyama M."/>
            <person name="Aluri S."/>
            <person name="Balachadran M.T."/>
            <person name="Sivarajan S.R."/>
            <person name="Patrignani A."/>
            <person name="Gruter S."/>
            <person name="Poveda L."/>
            <person name="Shimizu-Inatsugi R."/>
            <person name="Baeten J."/>
            <person name="Francoijs K.J."/>
            <person name="Nataraja K.N."/>
            <person name="Reddy Y.A.N."/>
            <person name="Phadnis S."/>
            <person name="Ravikumar R.L."/>
            <person name="Schlapbach R."/>
            <person name="Sreeman S.M."/>
            <person name="Shimizu K.K."/>
        </authorList>
    </citation>
    <scope>NUCLEOTIDE SEQUENCE</scope>
</reference>
<sequence length="421" mass="43521">MADTSGEDAPRRNPLPAALVSNLQSVLAARRPVPAEDVGTATTTAVEAEAPVAEASDATAGDEGPARPVVLLTCAEGIRSAGLAALVDALVAGGRCDVHVCAPESDKPACGHSVTIRETITATSADFTGAKAFEISGTPVDCVSLALSGRLFSWSAPALVISGISTGSNCGYEMFYSSAIAAAREALMLGVPSIAISLNWKKDDSKDSDFKDAAQVCLPLINAALADIEKGTFPRGCLLNVGVPSSPSANKGFKLTKQSMYSPAQSWQAVSTSRPSSATHFMGMHQSLGIQLAQLGKDASAAGAARRVNAHRRLVEVESVAAGGKQEVREVVKKLFRAEYVEKQPEGLDEDIDLRALEDGFISVTPVNVHGHVDPEIGATVTDWLSAVSSPDKAKEASPAVGEPQDASAAAVEENEASSAT</sequence>
<evidence type="ECO:0000256" key="2">
    <source>
        <dbReference type="ARBA" id="ARBA00022723"/>
    </source>
</evidence>
<dbReference type="Proteomes" id="UP001054889">
    <property type="component" value="Unassembled WGS sequence"/>
</dbReference>
<dbReference type="InterPro" id="IPR036523">
    <property type="entry name" value="SurE-like_sf"/>
</dbReference>
<keyword evidence="3" id="KW-0378">Hydrolase</keyword>
<comment type="caution">
    <text evidence="6">The sequence shown here is derived from an EMBL/GenBank/DDBJ whole genome shotgun (WGS) entry which is preliminary data.</text>
</comment>
<reference evidence="6" key="2">
    <citation type="submission" date="2021-12" db="EMBL/GenBank/DDBJ databases">
        <title>Resequencing data analysis of finger millet.</title>
        <authorList>
            <person name="Hatakeyama M."/>
            <person name="Aluri S."/>
            <person name="Balachadran M.T."/>
            <person name="Sivarajan S.R."/>
            <person name="Poveda L."/>
            <person name="Shimizu-Inatsugi R."/>
            <person name="Schlapbach R."/>
            <person name="Sreeman S.M."/>
            <person name="Shimizu K.K."/>
        </authorList>
    </citation>
    <scope>NUCLEOTIDE SEQUENCE</scope>
</reference>
<evidence type="ECO:0000256" key="3">
    <source>
        <dbReference type="ARBA" id="ARBA00022801"/>
    </source>
</evidence>
<protein>
    <recommendedName>
        <fullName evidence="5">Survival protein SurE-like phosphatase/nucleotidase domain-containing protein</fullName>
    </recommendedName>
</protein>
<keyword evidence="7" id="KW-1185">Reference proteome</keyword>
<dbReference type="Pfam" id="PF01975">
    <property type="entry name" value="SurE"/>
    <property type="match status" value="1"/>
</dbReference>
<feature type="compositionally biased region" description="Low complexity" evidence="4">
    <location>
        <begin position="407"/>
        <end position="421"/>
    </location>
</feature>
<feature type="region of interest" description="Disordered" evidence="4">
    <location>
        <begin position="388"/>
        <end position="421"/>
    </location>
</feature>
<evidence type="ECO:0000259" key="5">
    <source>
        <dbReference type="Pfam" id="PF01975"/>
    </source>
</evidence>
<accession>A0AAV5E6T6</accession>
<dbReference type="GO" id="GO:0046872">
    <property type="term" value="F:metal ion binding"/>
    <property type="evidence" value="ECO:0007669"/>
    <property type="project" value="UniProtKB-KW"/>
</dbReference>
<name>A0AAV5E6T6_ELECO</name>
<evidence type="ECO:0000256" key="4">
    <source>
        <dbReference type="SAM" id="MobiDB-lite"/>
    </source>
</evidence>
<dbReference type="AlphaFoldDB" id="A0AAV5E6T6"/>
<gene>
    <name evidence="6" type="primary">gb05013</name>
    <name evidence="6" type="ORF">PR202_gb05013</name>
</gene>
<comment type="similarity">
    <text evidence="1">Belongs to the SurE nucleotidase family.</text>
</comment>